<reference evidence="3 4" key="1">
    <citation type="journal article" date="2017" name="Antonie Van Leeuwenhoek">
        <title>Phylogenomic resolution of the bacterial genus Pantoea and its relationship with Erwinia and Tatumella.</title>
        <authorList>
            <person name="Palmer M."/>
            <person name="Steenkamp E.T."/>
            <person name="Coetzee M.P."/>
            <person name="Chan W.Y."/>
            <person name="van Zyl E."/>
            <person name="De Maayer P."/>
            <person name="Coutinho T.A."/>
            <person name="Blom J."/>
            <person name="Smits T.H."/>
            <person name="Duffy B."/>
            <person name="Venter S.N."/>
        </authorList>
    </citation>
    <scope>NUCLEOTIDE SEQUENCE [LARGE SCALE GENOMIC DNA]</scope>
    <source>
        <strain evidence="3 4">LMG 26275</strain>
    </source>
</reference>
<protein>
    <recommendedName>
        <fullName evidence="5">Formyltransferase</fullName>
    </recommendedName>
</protein>
<dbReference type="GO" id="GO:0005829">
    <property type="term" value="C:cytosol"/>
    <property type="evidence" value="ECO:0007669"/>
    <property type="project" value="TreeGrafter"/>
</dbReference>
<accession>A0A1X1D0W3</accession>
<dbReference type="Proteomes" id="UP000193558">
    <property type="component" value="Unassembled WGS sequence"/>
</dbReference>
<dbReference type="Pfam" id="PF00551">
    <property type="entry name" value="Formyl_trans_N"/>
    <property type="match status" value="1"/>
</dbReference>
<dbReference type="Gene3D" id="3.40.50.12230">
    <property type="match status" value="1"/>
</dbReference>
<sequence>MKVVLYAYHEMGCAALESLQEVGCEVACVFTHAGASQENSFFDSVETLAQQQQIPVFYADDINTPEWVAKVAALQPDAIFTLSYRQALCPALIATAKKGAFNVHASLLPAYRGRAHLNWVIIRNERETGVTLHRINPTPDGGPILAQHRVAITDEDDALSLHRKLVRTTREHMPQWLRGLQAGSLIERAQDERLASEPGQRKPEDGQIHWQQSADEIHCLIRGVAYPWPGAYSLIGEQRFIVWKSRVVAQPHQYAPGKIISTDPLYVACGQNVLEIVAAGLSHHDNLNAAQLVQHFSLSSKTQLD</sequence>
<dbReference type="Pfam" id="PF02911">
    <property type="entry name" value="Formyl_trans_C"/>
    <property type="match status" value="1"/>
</dbReference>
<dbReference type="OrthoDB" id="9802815at2"/>
<dbReference type="InterPro" id="IPR036477">
    <property type="entry name" value="Formyl_transf_N_sf"/>
</dbReference>
<feature type="domain" description="Formyl transferase C-terminal" evidence="2">
    <location>
        <begin position="202"/>
        <end position="295"/>
    </location>
</feature>
<evidence type="ECO:0000313" key="4">
    <source>
        <dbReference type="Proteomes" id="UP000193558"/>
    </source>
</evidence>
<proteinExistence type="predicted"/>
<dbReference type="InterPro" id="IPR011034">
    <property type="entry name" value="Formyl_transferase-like_C_sf"/>
</dbReference>
<name>A0A1X1D0W3_9GAMM</name>
<dbReference type="InterPro" id="IPR002376">
    <property type="entry name" value="Formyl_transf_N"/>
</dbReference>
<dbReference type="InterPro" id="IPR005793">
    <property type="entry name" value="Formyl_trans_C"/>
</dbReference>
<evidence type="ECO:0000313" key="3">
    <source>
        <dbReference type="EMBL" id="ORM70247.1"/>
    </source>
</evidence>
<dbReference type="GO" id="GO:0004479">
    <property type="term" value="F:methionyl-tRNA formyltransferase activity"/>
    <property type="evidence" value="ECO:0007669"/>
    <property type="project" value="TreeGrafter"/>
</dbReference>
<dbReference type="RefSeq" id="WP_084934029.1">
    <property type="nucleotide sequence ID" value="NZ_MLFR01000005.1"/>
</dbReference>
<feature type="domain" description="Formyl transferase N-terminal" evidence="1">
    <location>
        <begin position="25"/>
        <end position="175"/>
    </location>
</feature>
<evidence type="ECO:0000259" key="2">
    <source>
        <dbReference type="Pfam" id="PF02911"/>
    </source>
</evidence>
<gene>
    <name evidence="3" type="ORF">HA51_08005</name>
</gene>
<evidence type="ECO:0008006" key="5">
    <source>
        <dbReference type="Google" id="ProtNLM"/>
    </source>
</evidence>
<dbReference type="SUPFAM" id="SSF50486">
    <property type="entry name" value="FMT C-terminal domain-like"/>
    <property type="match status" value="1"/>
</dbReference>
<evidence type="ECO:0000259" key="1">
    <source>
        <dbReference type="Pfam" id="PF00551"/>
    </source>
</evidence>
<dbReference type="CDD" id="cd08702">
    <property type="entry name" value="Arna_FMT_C"/>
    <property type="match status" value="1"/>
</dbReference>
<organism evidence="3 4">
    <name type="scientific">Pantoea rwandensis</name>
    <dbReference type="NCBI Taxonomy" id="1076550"/>
    <lineage>
        <taxon>Bacteria</taxon>
        <taxon>Pseudomonadati</taxon>
        <taxon>Pseudomonadota</taxon>
        <taxon>Gammaproteobacteria</taxon>
        <taxon>Enterobacterales</taxon>
        <taxon>Erwiniaceae</taxon>
        <taxon>Pantoea</taxon>
    </lineage>
</organism>
<dbReference type="PANTHER" id="PTHR11138:SF5">
    <property type="entry name" value="METHIONYL-TRNA FORMYLTRANSFERASE, MITOCHONDRIAL"/>
    <property type="match status" value="1"/>
</dbReference>
<dbReference type="AlphaFoldDB" id="A0A1X1D0W3"/>
<dbReference type="EMBL" id="MLFR01000005">
    <property type="protein sequence ID" value="ORM70247.1"/>
    <property type="molecule type" value="Genomic_DNA"/>
</dbReference>
<dbReference type="PANTHER" id="PTHR11138">
    <property type="entry name" value="METHIONYL-TRNA FORMYLTRANSFERASE"/>
    <property type="match status" value="1"/>
</dbReference>
<comment type="caution">
    <text evidence="3">The sequence shown here is derived from an EMBL/GenBank/DDBJ whole genome shotgun (WGS) entry which is preliminary data.</text>
</comment>
<dbReference type="SUPFAM" id="SSF53328">
    <property type="entry name" value="Formyltransferase"/>
    <property type="match status" value="1"/>
</dbReference>